<comment type="caution">
    <text evidence="2">The sequence shown here is derived from an EMBL/GenBank/DDBJ whole genome shotgun (WGS) entry which is preliminary data.</text>
</comment>
<evidence type="ECO:0000256" key="1">
    <source>
        <dbReference type="SAM" id="MobiDB-lite"/>
    </source>
</evidence>
<accession>A0ABQ3DF08</accession>
<keyword evidence="3" id="KW-1185">Reference proteome</keyword>
<feature type="region of interest" description="Disordered" evidence="1">
    <location>
        <begin position="41"/>
        <end position="93"/>
    </location>
</feature>
<proteinExistence type="predicted"/>
<evidence type="ECO:0000313" key="2">
    <source>
        <dbReference type="EMBL" id="GHA77978.1"/>
    </source>
</evidence>
<name>A0ABQ3DF08_9ACTN</name>
<organism evidence="2 3">
    <name type="scientific">Streptomyces canarius</name>
    <dbReference type="NCBI Taxonomy" id="285453"/>
    <lineage>
        <taxon>Bacteria</taxon>
        <taxon>Bacillati</taxon>
        <taxon>Actinomycetota</taxon>
        <taxon>Actinomycetes</taxon>
        <taxon>Kitasatosporales</taxon>
        <taxon>Streptomycetaceae</taxon>
        <taxon>Streptomyces</taxon>
    </lineage>
</organism>
<reference evidence="3" key="1">
    <citation type="journal article" date="2019" name="Int. J. Syst. Evol. Microbiol.">
        <title>The Global Catalogue of Microorganisms (GCM) 10K type strain sequencing project: providing services to taxonomists for standard genome sequencing and annotation.</title>
        <authorList>
            <consortium name="The Broad Institute Genomics Platform"/>
            <consortium name="The Broad Institute Genome Sequencing Center for Infectious Disease"/>
            <person name="Wu L."/>
            <person name="Ma J."/>
        </authorList>
    </citation>
    <scope>NUCLEOTIDE SEQUENCE [LARGE SCALE GENOMIC DNA]</scope>
    <source>
        <strain evidence="3">JCM 4733</strain>
    </source>
</reference>
<gene>
    <name evidence="2" type="ORF">GCM10010345_94320</name>
</gene>
<sequence length="93" mass="10716">MELPSVTSVHKGRPLRRFALEFHVPDERHRELDAELEAAAANEADPLHGTDAAWRGSEDWSDAAPSQPSRLHARCRHEERERSRTDRLSDYCR</sequence>
<feature type="compositionally biased region" description="Basic and acidic residues" evidence="1">
    <location>
        <begin position="76"/>
        <end position="93"/>
    </location>
</feature>
<evidence type="ECO:0000313" key="3">
    <source>
        <dbReference type="Proteomes" id="UP000653644"/>
    </source>
</evidence>
<dbReference type="EMBL" id="BMVN01000131">
    <property type="protein sequence ID" value="GHA77978.1"/>
    <property type="molecule type" value="Genomic_DNA"/>
</dbReference>
<dbReference type="Proteomes" id="UP000653644">
    <property type="component" value="Unassembled WGS sequence"/>
</dbReference>
<protein>
    <submittedName>
        <fullName evidence="2">Uncharacterized protein</fullName>
    </submittedName>
</protein>